<dbReference type="AlphaFoldDB" id="A0A193GGR8"/>
<sequence length="306" mass="34181">MTDFHSARRIALVLSARLGDSLLMMSLANNLARGGRDVAVFSAQISRLARWCPDLDIRPVPTVDPAAELGEFDVVVQMHADRPLPRAAIQEDRFACFDEWRARAAARLREHGRPALVGELALYARDVFGVAAWDDSNGLVAPQGLRHRMHRQRVVIHPTAGSPDGCWPRAKYEKLAQALARRGLQPEFVVEQHERAAWLDGADPHAFRFVDAASLDALAAYLYESGWFIGSDSGVGHLASTCGIPTVTITERLRNMRRWKPAWAEAEVVRPLWLPGNALRRRYWRAATTVRRVLRAFDALRARVGG</sequence>
<keyword evidence="2" id="KW-0808">Transferase</keyword>
<accession>A0A193GGR8</accession>
<name>A0A193GGR8_9BORD</name>
<evidence type="ECO:0000256" key="2">
    <source>
        <dbReference type="ARBA" id="ARBA00022679"/>
    </source>
</evidence>
<keyword evidence="4" id="KW-1185">Reference proteome</keyword>
<dbReference type="EMBL" id="CP016172">
    <property type="protein sequence ID" value="ANN78631.1"/>
    <property type="molecule type" value="Genomic_DNA"/>
</dbReference>
<keyword evidence="1" id="KW-0328">Glycosyltransferase</keyword>
<dbReference type="GO" id="GO:0005829">
    <property type="term" value="C:cytosol"/>
    <property type="evidence" value="ECO:0007669"/>
    <property type="project" value="TreeGrafter"/>
</dbReference>
<dbReference type="OrthoDB" id="9797795at2"/>
<dbReference type="STRING" id="463014.BAU07_17275"/>
<evidence type="ECO:0008006" key="5">
    <source>
        <dbReference type="Google" id="ProtNLM"/>
    </source>
</evidence>
<protein>
    <recommendedName>
        <fullName evidence="5">Glycosyl transferase</fullName>
    </recommendedName>
</protein>
<dbReference type="Gene3D" id="3.40.50.2000">
    <property type="entry name" value="Glycogen Phosphorylase B"/>
    <property type="match status" value="1"/>
</dbReference>
<dbReference type="Pfam" id="PF01075">
    <property type="entry name" value="Glyco_transf_9"/>
    <property type="match status" value="1"/>
</dbReference>
<dbReference type="InterPro" id="IPR051199">
    <property type="entry name" value="LPS_LOS_Heptosyltrfase"/>
</dbReference>
<dbReference type="KEGG" id="bfz:BAU07_17275"/>
<dbReference type="PANTHER" id="PTHR30160:SF23">
    <property type="match status" value="1"/>
</dbReference>
<reference evidence="3 4" key="1">
    <citation type="submission" date="2016-06" db="EMBL/GenBank/DDBJ databases">
        <title>Complete genome sequences of Bordetella bronchialis and Bordetella flabilis.</title>
        <authorList>
            <person name="LiPuma J.J."/>
            <person name="Spilker T."/>
        </authorList>
    </citation>
    <scope>NUCLEOTIDE SEQUENCE [LARGE SCALE GENOMIC DNA]</scope>
    <source>
        <strain evidence="3 4">AU10664</strain>
    </source>
</reference>
<evidence type="ECO:0000313" key="4">
    <source>
        <dbReference type="Proteomes" id="UP000091926"/>
    </source>
</evidence>
<dbReference type="GO" id="GO:0009244">
    <property type="term" value="P:lipopolysaccharide core region biosynthetic process"/>
    <property type="evidence" value="ECO:0007669"/>
    <property type="project" value="TreeGrafter"/>
</dbReference>
<dbReference type="SUPFAM" id="SSF53756">
    <property type="entry name" value="UDP-Glycosyltransferase/glycogen phosphorylase"/>
    <property type="match status" value="1"/>
</dbReference>
<dbReference type="InterPro" id="IPR002201">
    <property type="entry name" value="Glyco_trans_9"/>
</dbReference>
<dbReference type="PANTHER" id="PTHR30160">
    <property type="entry name" value="TETRAACYLDISACCHARIDE 4'-KINASE-RELATED"/>
    <property type="match status" value="1"/>
</dbReference>
<evidence type="ECO:0000256" key="1">
    <source>
        <dbReference type="ARBA" id="ARBA00022676"/>
    </source>
</evidence>
<dbReference type="RefSeq" id="WP_066660005.1">
    <property type="nucleotide sequence ID" value="NZ_CBCSCL010000004.1"/>
</dbReference>
<dbReference type="GO" id="GO:0008713">
    <property type="term" value="F:ADP-heptose-lipopolysaccharide heptosyltransferase activity"/>
    <property type="evidence" value="ECO:0007669"/>
    <property type="project" value="TreeGrafter"/>
</dbReference>
<evidence type="ECO:0000313" key="3">
    <source>
        <dbReference type="EMBL" id="ANN78631.1"/>
    </source>
</evidence>
<gene>
    <name evidence="3" type="ORF">BAU07_17275</name>
</gene>
<proteinExistence type="predicted"/>
<dbReference type="Proteomes" id="UP000091926">
    <property type="component" value="Chromosome"/>
</dbReference>
<organism evidence="3 4">
    <name type="scientific">Bordetella flabilis</name>
    <dbReference type="NCBI Taxonomy" id="463014"/>
    <lineage>
        <taxon>Bacteria</taxon>
        <taxon>Pseudomonadati</taxon>
        <taxon>Pseudomonadota</taxon>
        <taxon>Betaproteobacteria</taxon>
        <taxon>Burkholderiales</taxon>
        <taxon>Alcaligenaceae</taxon>
        <taxon>Bordetella</taxon>
    </lineage>
</organism>